<proteinExistence type="predicted"/>
<accession>A0AAD7WIP3</accession>
<evidence type="ECO:0000313" key="2">
    <source>
        <dbReference type="Proteomes" id="UP001221898"/>
    </source>
</evidence>
<dbReference type="EMBL" id="JAINUG010000090">
    <property type="protein sequence ID" value="KAJ8398382.1"/>
    <property type="molecule type" value="Genomic_DNA"/>
</dbReference>
<protein>
    <submittedName>
        <fullName evidence="1">Uncharacterized protein</fullName>
    </submittedName>
</protein>
<keyword evidence="2" id="KW-1185">Reference proteome</keyword>
<comment type="caution">
    <text evidence="1">The sequence shown here is derived from an EMBL/GenBank/DDBJ whole genome shotgun (WGS) entry which is preliminary data.</text>
</comment>
<sequence>MDATPLPTLLQLLRLNTRAPAWEQNPERWPREEVCGTGSVLYLHCIDNEPIMAAGGTCWVALALMLLCLAPPAQCGCLGACRCSFATLQCVEPNSMASIPVLAPQESENVTEM</sequence>
<evidence type="ECO:0000313" key="1">
    <source>
        <dbReference type="EMBL" id="KAJ8398382.1"/>
    </source>
</evidence>
<dbReference type="AlphaFoldDB" id="A0AAD7WIP3"/>
<dbReference type="Proteomes" id="UP001221898">
    <property type="component" value="Unassembled WGS sequence"/>
</dbReference>
<organism evidence="1 2">
    <name type="scientific">Aldrovandia affinis</name>
    <dbReference type="NCBI Taxonomy" id="143900"/>
    <lineage>
        <taxon>Eukaryota</taxon>
        <taxon>Metazoa</taxon>
        <taxon>Chordata</taxon>
        <taxon>Craniata</taxon>
        <taxon>Vertebrata</taxon>
        <taxon>Euteleostomi</taxon>
        <taxon>Actinopterygii</taxon>
        <taxon>Neopterygii</taxon>
        <taxon>Teleostei</taxon>
        <taxon>Notacanthiformes</taxon>
        <taxon>Halosauridae</taxon>
        <taxon>Aldrovandia</taxon>
    </lineage>
</organism>
<reference evidence="1" key="1">
    <citation type="journal article" date="2023" name="Science">
        <title>Genome structures resolve the early diversification of teleost fishes.</title>
        <authorList>
            <person name="Parey E."/>
            <person name="Louis A."/>
            <person name="Montfort J."/>
            <person name="Bouchez O."/>
            <person name="Roques C."/>
            <person name="Iampietro C."/>
            <person name="Lluch J."/>
            <person name="Castinel A."/>
            <person name="Donnadieu C."/>
            <person name="Desvignes T."/>
            <person name="Floi Bucao C."/>
            <person name="Jouanno E."/>
            <person name="Wen M."/>
            <person name="Mejri S."/>
            <person name="Dirks R."/>
            <person name="Jansen H."/>
            <person name="Henkel C."/>
            <person name="Chen W.J."/>
            <person name="Zahm M."/>
            <person name="Cabau C."/>
            <person name="Klopp C."/>
            <person name="Thompson A.W."/>
            <person name="Robinson-Rechavi M."/>
            <person name="Braasch I."/>
            <person name="Lecointre G."/>
            <person name="Bobe J."/>
            <person name="Postlethwait J.H."/>
            <person name="Berthelot C."/>
            <person name="Roest Crollius H."/>
            <person name="Guiguen Y."/>
        </authorList>
    </citation>
    <scope>NUCLEOTIDE SEQUENCE</scope>
    <source>
        <strain evidence="1">NC1722</strain>
    </source>
</reference>
<name>A0AAD7WIP3_9TELE</name>
<gene>
    <name evidence="1" type="ORF">AAFF_G00426370</name>
</gene>